<name>A0ABP1RWN2_9HEXA</name>
<dbReference type="EMBL" id="CAXLJM020000117">
    <property type="protein sequence ID" value="CAL8137390.1"/>
    <property type="molecule type" value="Genomic_DNA"/>
</dbReference>
<reference evidence="1 2" key="1">
    <citation type="submission" date="2024-08" db="EMBL/GenBank/DDBJ databases">
        <authorList>
            <person name="Cucini C."/>
            <person name="Frati F."/>
        </authorList>
    </citation>
    <scope>NUCLEOTIDE SEQUENCE [LARGE SCALE GENOMIC DNA]</scope>
</reference>
<protein>
    <submittedName>
        <fullName evidence="1">Uncharacterized protein</fullName>
    </submittedName>
</protein>
<dbReference type="Proteomes" id="UP001642540">
    <property type="component" value="Unassembled WGS sequence"/>
</dbReference>
<gene>
    <name evidence="1" type="ORF">ODALV1_LOCUS26894</name>
</gene>
<proteinExistence type="predicted"/>
<comment type="caution">
    <text evidence="1">The sequence shown here is derived from an EMBL/GenBank/DDBJ whole genome shotgun (WGS) entry which is preliminary data.</text>
</comment>
<sequence length="300" mass="33306">MSNARAKISSSKVAKKLSSLANTKGAKGLTKATGLLSKYFLAKSIVNRIMHGDTASLTMLGVRIGGEVGLKVAIKLGMKVFSSASKVGKAFTALGKIAGPLETAADIGLSVYSLMKSVERRNSVGNVFDKRYANSSLRSRRQMTGQLATVSDFSKKILRFEESSSPLDFRYRLFSNYIRPELRSRDGKIDMSLKSIEQVNGRKNEGEELTADRFIRKISLQGGNYERPDLIKLKKHTFENLGEISDHTTTYCRPNVTIIVKDYTTIESEGTMGNYLNFSWKFLGISNNSVINCLPRRFET</sequence>
<organism evidence="1 2">
    <name type="scientific">Orchesella dallaii</name>
    <dbReference type="NCBI Taxonomy" id="48710"/>
    <lineage>
        <taxon>Eukaryota</taxon>
        <taxon>Metazoa</taxon>
        <taxon>Ecdysozoa</taxon>
        <taxon>Arthropoda</taxon>
        <taxon>Hexapoda</taxon>
        <taxon>Collembola</taxon>
        <taxon>Entomobryomorpha</taxon>
        <taxon>Entomobryoidea</taxon>
        <taxon>Orchesellidae</taxon>
        <taxon>Orchesellinae</taxon>
        <taxon>Orchesella</taxon>
    </lineage>
</organism>
<keyword evidence="2" id="KW-1185">Reference proteome</keyword>
<evidence type="ECO:0000313" key="1">
    <source>
        <dbReference type="EMBL" id="CAL8137390.1"/>
    </source>
</evidence>
<accession>A0ABP1RWN2</accession>
<evidence type="ECO:0000313" key="2">
    <source>
        <dbReference type="Proteomes" id="UP001642540"/>
    </source>
</evidence>